<organism evidence="5 7">
    <name type="scientific">Nicrophorus vespilloides</name>
    <name type="common">Boreal carrion beetle</name>
    <dbReference type="NCBI Taxonomy" id="110193"/>
    <lineage>
        <taxon>Eukaryota</taxon>
        <taxon>Metazoa</taxon>
        <taxon>Ecdysozoa</taxon>
        <taxon>Arthropoda</taxon>
        <taxon>Hexapoda</taxon>
        <taxon>Insecta</taxon>
        <taxon>Pterygota</taxon>
        <taxon>Neoptera</taxon>
        <taxon>Endopterygota</taxon>
        <taxon>Coleoptera</taxon>
        <taxon>Polyphaga</taxon>
        <taxon>Staphyliniformia</taxon>
        <taxon>Silphidae</taxon>
        <taxon>Nicrophorinae</taxon>
        <taxon>Nicrophorus</taxon>
    </lineage>
</organism>
<accession>A0ABM1M3K1</accession>
<name>A0ABM1M3K1_NICVS</name>
<protein>
    <submittedName>
        <fullName evidence="6 7">RNA exonuclease NEF-sp</fullName>
    </submittedName>
</protein>
<feature type="domain" description="Exonuclease" evidence="4">
    <location>
        <begin position="258"/>
        <end position="418"/>
    </location>
</feature>
<sequence length="568" mass="64702">MKGGKNLKKKTVILKTMEQFDNICDTSLKKEPETEPSAKRLCTVGSQKINFNLRLQGEEARLSVPYDNRIPLYIPDINYLLIYTQRLQKTPYPLKWCGFTKQNLLSTVNILIVENVSLYQYEAYSSNFEKLNEAFDFKFEVVSPSSYNRDTIMDIATIPMTHNEKVNYLKKYGTIEKAAEECKKLFDLEIFPTATVEDEEEVQSLPNIDKFPRTQLLLSGWQMIEENFPLPIRGLMERKYKGYVLTKDEYQEVTANSPMYGLDCEMCLTAINESELTRVSVVDEQMKVIYEELVKPPNKITNYLTRYSGITAKMMAPVRKTLEDVQKELRDVLPPNAILIGQSLSNDLHALKMMHPYVIDTSVIFNLTGQRDRKSKLQILSSQFLQENIQNSRQGHCSIEDSSACVKLTKLKLSKDLLFGDAVLNKGFRKFDSVQQDSIRYGKSLLTELTYDLNKKACVIGSEDAINKFKSCTYKQDALQNPLIGFSVHNSNKEVVNALLDQMTNNNINLAHLEAPKDHCDDSTDLGFLKKLDRWSGKIVDSSPSNSINIVLFTGNASSNGCCFINIK</sequence>
<keyword evidence="3 6" id="KW-0269">Exonuclease</keyword>
<evidence type="ECO:0000313" key="5">
    <source>
        <dbReference type="Proteomes" id="UP000695000"/>
    </source>
</evidence>
<dbReference type="PANTHER" id="PTHR12801">
    <property type="entry name" value="RNA EXONUCLEASE REXO1 / RECO3 FAMILY MEMBER-RELATED"/>
    <property type="match status" value="1"/>
</dbReference>
<evidence type="ECO:0000259" key="4">
    <source>
        <dbReference type="SMART" id="SM00479"/>
    </source>
</evidence>
<evidence type="ECO:0000313" key="7">
    <source>
        <dbReference type="RefSeq" id="XP_017769151.1"/>
    </source>
</evidence>
<dbReference type="InterPro" id="IPR012337">
    <property type="entry name" value="RNaseH-like_sf"/>
</dbReference>
<reference evidence="6 7" key="1">
    <citation type="submission" date="2025-05" db="UniProtKB">
        <authorList>
            <consortium name="RefSeq"/>
        </authorList>
    </citation>
    <scope>IDENTIFICATION</scope>
    <source>
        <tissue evidence="6 7">Whole Larva</tissue>
    </source>
</reference>
<keyword evidence="1" id="KW-0540">Nuclease</keyword>
<dbReference type="InterPro" id="IPR013520">
    <property type="entry name" value="Ribonucl_H"/>
</dbReference>
<dbReference type="GO" id="GO:0004527">
    <property type="term" value="F:exonuclease activity"/>
    <property type="evidence" value="ECO:0007669"/>
    <property type="project" value="UniProtKB-KW"/>
</dbReference>
<dbReference type="RefSeq" id="XP_017769151.1">
    <property type="nucleotide sequence ID" value="XM_017913662.1"/>
</dbReference>
<dbReference type="InterPro" id="IPR047021">
    <property type="entry name" value="REXO1/3/4-like"/>
</dbReference>
<dbReference type="Proteomes" id="UP000695000">
    <property type="component" value="Unplaced"/>
</dbReference>
<gene>
    <name evidence="6 7" type="primary">LOC108557139</name>
</gene>
<evidence type="ECO:0000256" key="3">
    <source>
        <dbReference type="ARBA" id="ARBA00022839"/>
    </source>
</evidence>
<evidence type="ECO:0000313" key="6">
    <source>
        <dbReference type="RefSeq" id="XP_017769074.1"/>
    </source>
</evidence>
<keyword evidence="2" id="KW-0378">Hydrolase</keyword>
<evidence type="ECO:0000256" key="1">
    <source>
        <dbReference type="ARBA" id="ARBA00022722"/>
    </source>
</evidence>
<proteinExistence type="predicted"/>
<dbReference type="InterPro" id="IPR036397">
    <property type="entry name" value="RNaseH_sf"/>
</dbReference>
<dbReference type="SUPFAM" id="SSF53098">
    <property type="entry name" value="Ribonuclease H-like"/>
    <property type="match status" value="1"/>
</dbReference>
<dbReference type="PANTHER" id="PTHR12801:SF82">
    <property type="entry name" value="RNA EXONUCLEASE 5"/>
    <property type="match status" value="1"/>
</dbReference>
<dbReference type="InterPro" id="IPR034922">
    <property type="entry name" value="REX1-like_exo"/>
</dbReference>
<dbReference type="GeneID" id="108557139"/>
<dbReference type="Gene3D" id="3.30.420.10">
    <property type="entry name" value="Ribonuclease H-like superfamily/Ribonuclease H"/>
    <property type="match status" value="1"/>
</dbReference>
<dbReference type="RefSeq" id="XP_017769074.1">
    <property type="nucleotide sequence ID" value="XM_017913585.1"/>
</dbReference>
<dbReference type="Pfam" id="PF00929">
    <property type="entry name" value="RNase_T"/>
    <property type="match status" value="1"/>
</dbReference>
<evidence type="ECO:0000256" key="2">
    <source>
        <dbReference type="ARBA" id="ARBA00022801"/>
    </source>
</evidence>
<keyword evidence="5" id="KW-1185">Reference proteome</keyword>
<dbReference type="CDD" id="cd06145">
    <property type="entry name" value="REX1_like"/>
    <property type="match status" value="1"/>
</dbReference>
<dbReference type="SMART" id="SM00479">
    <property type="entry name" value="EXOIII"/>
    <property type="match status" value="1"/>
</dbReference>